<evidence type="ECO:0000313" key="2">
    <source>
        <dbReference type="Proteomes" id="UP000504714"/>
    </source>
</evidence>
<gene>
    <name evidence="1" type="ORF">RINTU1_29570</name>
</gene>
<organism evidence="1 2">
    <name type="scientific">Candidatus Regiella insecticola</name>
    <dbReference type="NCBI Taxonomy" id="138073"/>
    <lineage>
        <taxon>Bacteria</taxon>
        <taxon>Pseudomonadati</taxon>
        <taxon>Pseudomonadota</taxon>
        <taxon>Gammaproteobacteria</taxon>
        <taxon>Enterobacterales</taxon>
        <taxon>Enterobacteriaceae</taxon>
        <taxon>aphid secondary symbionts</taxon>
        <taxon>Candidatus Regiella</taxon>
    </lineage>
</organism>
<accession>A0A6L2ZR92</accession>
<dbReference type="RefSeq" id="WP_235950111.1">
    <property type="nucleotide sequence ID" value="NZ_BLXO01000007.1"/>
</dbReference>
<name>A0A6L2ZR92_9ENTR</name>
<reference evidence="1 2" key="1">
    <citation type="submission" date="2020-06" db="EMBL/GenBank/DDBJ databases">
        <title>The genome sequence of Candidatus Regiella insecticola strain Tut.</title>
        <authorList>
            <person name="Nikoh N."/>
            <person name="Tsuchida T."/>
            <person name="Koga R."/>
            <person name="Oshima K."/>
            <person name="Hattori M."/>
            <person name="Fukatsu T."/>
        </authorList>
    </citation>
    <scope>NUCLEOTIDE SEQUENCE [LARGE SCALE GENOMIC DNA]</scope>
    <source>
        <strain evidence="1 2">Tut</strain>
    </source>
</reference>
<evidence type="ECO:0000313" key="1">
    <source>
        <dbReference type="EMBL" id="GFN47082.1"/>
    </source>
</evidence>
<sequence length="149" mass="16702">MPNDLLLSGDWPIIIQTTDTTENDPELINPICSNLTNVHSSFEKLNSEKPNFGYFDEEEKEEEDLKLGCVNPNDILSIASVKTIQYSAPTNTHPPPVSQQSSPVNILANHKAKVDINQELKLKKILADPSDKITADFKDRASILFYDVY</sequence>
<protein>
    <submittedName>
        <fullName evidence="1">Uncharacterized protein</fullName>
    </submittedName>
</protein>
<dbReference type="Proteomes" id="UP000504714">
    <property type="component" value="Unassembled WGS sequence"/>
</dbReference>
<dbReference type="AlphaFoldDB" id="A0A6L2ZR92"/>
<dbReference type="EMBL" id="BLXO01000007">
    <property type="protein sequence ID" value="GFN47082.1"/>
    <property type="molecule type" value="Genomic_DNA"/>
</dbReference>
<comment type="caution">
    <text evidence="1">The sequence shown here is derived from an EMBL/GenBank/DDBJ whole genome shotgun (WGS) entry which is preliminary data.</text>
</comment>
<proteinExistence type="predicted"/>